<comment type="caution">
    <text evidence="2">The sequence shown here is derived from an EMBL/GenBank/DDBJ whole genome shotgun (WGS) entry which is preliminary data.</text>
</comment>
<evidence type="ECO:0008006" key="4">
    <source>
        <dbReference type="Google" id="ProtNLM"/>
    </source>
</evidence>
<keyword evidence="1" id="KW-0812">Transmembrane</keyword>
<gene>
    <name evidence="2" type="ORF">AMECASPLE_021764</name>
</gene>
<dbReference type="Proteomes" id="UP001469553">
    <property type="component" value="Unassembled WGS sequence"/>
</dbReference>
<keyword evidence="3" id="KW-1185">Reference proteome</keyword>
<keyword evidence="1" id="KW-1133">Transmembrane helix</keyword>
<keyword evidence="1" id="KW-0472">Membrane</keyword>
<evidence type="ECO:0000256" key="1">
    <source>
        <dbReference type="SAM" id="Phobius"/>
    </source>
</evidence>
<sequence length="121" mass="13481">MLLHNNLNIDFILKTLLRQRSTLLPLKRRDKDRHSLMHATKMPHLLPYKVVLPTCFTSFLFVMGAVITAVFAVAVVLIAFAAFLAAFPLTPLPHTFQQHAAAMTSTRVPTQAACSCSSMHH</sequence>
<feature type="transmembrane region" description="Helical" evidence="1">
    <location>
        <begin position="59"/>
        <end position="87"/>
    </location>
</feature>
<proteinExistence type="predicted"/>
<accession>A0ABV0ZPT2</accession>
<reference evidence="2 3" key="1">
    <citation type="submission" date="2021-06" db="EMBL/GenBank/DDBJ databases">
        <authorList>
            <person name="Palmer J.M."/>
        </authorList>
    </citation>
    <scope>NUCLEOTIDE SEQUENCE [LARGE SCALE GENOMIC DNA]</scope>
    <source>
        <strain evidence="2 3">AS_MEX2019</strain>
        <tissue evidence="2">Muscle</tissue>
    </source>
</reference>
<name>A0ABV0ZPT2_9TELE</name>
<evidence type="ECO:0000313" key="3">
    <source>
        <dbReference type="Proteomes" id="UP001469553"/>
    </source>
</evidence>
<organism evidence="2 3">
    <name type="scientific">Ameca splendens</name>
    <dbReference type="NCBI Taxonomy" id="208324"/>
    <lineage>
        <taxon>Eukaryota</taxon>
        <taxon>Metazoa</taxon>
        <taxon>Chordata</taxon>
        <taxon>Craniata</taxon>
        <taxon>Vertebrata</taxon>
        <taxon>Euteleostomi</taxon>
        <taxon>Actinopterygii</taxon>
        <taxon>Neopterygii</taxon>
        <taxon>Teleostei</taxon>
        <taxon>Neoteleostei</taxon>
        <taxon>Acanthomorphata</taxon>
        <taxon>Ovalentaria</taxon>
        <taxon>Atherinomorphae</taxon>
        <taxon>Cyprinodontiformes</taxon>
        <taxon>Goodeidae</taxon>
        <taxon>Ameca</taxon>
    </lineage>
</organism>
<dbReference type="EMBL" id="JAHRIP010067727">
    <property type="protein sequence ID" value="MEQ2307787.1"/>
    <property type="molecule type" value="Genomic_DNA"/>
</dbReference>
<protein>
    <recommendedName>
        <fullName evidence="4">Transmembrane protein</fullName>
    </recommendedName>
</protein>
<evidence type="ECO:0000313" key="2">
    <source>
        <dbReference type="EMBL" id="MEQ2307787.1"/>
    </source>
</evidence>